<dbReference type="Proteomes" id="UP000305401">
    <property type="component" value="Unassembled WGS sequence"/>
</dbReference>
<organism evidence="1 2">
    <name type="scientific">Muribaculum caecicola</name>
    <dbReference type="NCBI Taxonomy" id="3038144"/>
    <lineage>
        <taxon>Bacteria</taxon>
        <taxon>Pseudomonadati</taxon>
        <taxon>Bacteroidota</taxon>
        <taxon>Bacteroidia</taxon>
        <taxon>Bacteroidales</taxon>
        <taxon>Muribaculaceae</taxon>
        <taxon>Muribaculum</taxon>
    </lineage>
</organism>
<evidence type="ECO:0000313" key="2">
    <source>
        <dbReference type="Proteomes" id="UP000305401"/>
    </source>
</evidence>
<evidence type="ECO:0000313" key="1">
    <source>
        <dbReference type="EMBL" id="THG40039.1"/>
    </source>
</evidence>
<sequence>MKNICFQMNRKAWIVALTILSVAFPALAQKITVTGTVTDATGEPLIGASVLVKGTMSGTATDIDGNYRIQADSNGTLTFSYVGYNIQCI</sequence>
<proteinExistence type="predicted"/>
<name>A0AC61S2G5_9BACT</name>
<protein>
    <submittedName>
        <fullName evidence="1">Uncharacterized protein</fullName>
    </submittedName>
</protein>
<gene>
    <name evidence="1" type="ORF">E5990_11060</name>
</gene>
<keyword evidence="2" id="KW-1185">Reference proteome</keyword>
<reference evidence="1" key="1">
    <citation type="submission" date="2019-04" db="EMBL/GenBank/DDBJ databases">
        <title>Microbes associate with the intestines of laboratory mice.</title>
        <authorList>
            <person name="Navarre W."/>
            <person name="Wong E."/>
            <person name="Huang K.C."/>
            <person name="Tropini C."/>
            <person name="Ng K."/>
            <person name="Yu B."/>
        </authorList>
    </citation>
    <scope>NUCLEOTIDE SEQUENCE</scope>
    <source>
        <strain evidence="1">NM86_A22</strain>
    </source>
</reference>
<dbReference type="EMBL" id="SSTG01000240">
    <property type="protein sequence ID" value="THG40039.1"/>
    <property type="molecule type" value="Genomic_DNA"/>
</dbReference>
<accession>A0AC61S2G5</accession>
<comment type="caution">
    <text evidence="1">The sequence shown here is derived from an EMBL/GenBank/DDBJ whole genome shotgun (WGS) entry which is preliminary data.</text>
</comment>